<dbReference type="Pfam" id="PF20553">
    <property type="entry name" value="Methyltransf_35"/>
    <property type="match status" value="1"/>
</dbReference>
<protein>
    <submittedName>
        <fullName evidence="1">Uncharacterized protein</fullName>
    </submittedName>
</protein>
<dbReference type="AlphaFoldDB" id="A0A1Y6F9I9"/>
<name>A0A1Y6F9I9_9SPHN</name>
<dbReference type="EMBL" id="FXWG01000002">
    <property type="protein sequence ID" value="SMQ69412.1"/>
    <property type="molecule type" value="Genomic_DNA"/>
</dbReference>
<reference evidence="2" key="1">
    <citation type="submission" date="2017-04" db="EMBL/GenBank/DDBJ databases">
        <authorList>
            <person name="Varghese N."/>
            <person name="Submissions S."/>
        </authorList>
    </citation>
    <scope>NUCLEOTIDE SEQUENCE [LARGE SCALE GENOMIC DNA]</scope>
</reference>
<dbReference type="OrthoDB" id="9181262at2"/>
<gene>
    <name evidence="1" type="ORF">SAMN06297468_1603</name>
</gene>
<organism evidence="1 2">
    <name type="scientific">Altererythrobacter xiamenensis</name>
    <dbReference type="NCBI Taxonomy" id="1316679"/>
    <lineage>
        <taxon>Bacteria</taxon>
        <taxon>Pseudomonadati</taxon>
        <taxon>Pseudomonadota</taxon>
        <taxon>Alphaproteobacteria</taxon>
        <taxon>Sphingomonadales</taxon>
        <taxon>Erythrobacteraceae</taxon>
        <taxon>Altererythrobacter</taxon>
    </lineage>
</organism>
<evidence type="ECO:0000313" key="1">
    <source>
        <dbReference type="EMBL" id="SMQ69412.1"/>
    </source>
</evidence>
<proteinExistence type="predicted"/>
<dbReference type="RefSeq" id="WP_086437498.1">
    <property type="nucleotide sequence ID" value="NZ_FXWG01000002.1"/>
</dbReference>
<dbReference type="InterPro" id="IPR046788">
    <property type="entry name" value="Methyltransf_35"/>
</dbReference>
<accession>A0A1Y6F9I9</accession>
<keyword evidence="2" id="KW-1185">Reference proteome</keyword>
<dbReference type="Proteomes" id="UP000194420">
    <property type="component" value="Unassembled WGS sequence"/>
</dbReference>
<sequence length="322" mass="36961">MTASYQLIDYSVRPAKFAERKMLSEMLGRLKVFGSLETYRYIGFGSIWFSDCVLFHRALGIEHMVSIERELEHEARFEFNNPYRGIELRMGESTDVLPGLDWNQRSIVWLDYDDPLSPAILDDVRTVATRASPGTALIVSVQSHKLFDNQDPDEQPIHIDDRAKFQQFFGDARTPPEMEPVDLRGWTLSSTSRRIIRLEIEEGLRQVNAARGQGQRLQFRQIAAFEYADGAKMTTIAGVFTDEGQNGLFEGAGFRELAFFREGDEALRINVPMLTPREMRHLDRSLPCPDGAEIDRGPIPQRETNHYAKLYRYLPNFASYEL</sequence>
<evidence type="ECO:0000313" key="2">
    <source>
        <dbReference type="Proteomes" id="UP000194420"/>
    </source>
</evidence>